<protein>
    <submittedName>
        <fullName evidence="3">Protein m18</fullName>
    </submittedName>
</protein>
<feature type="compositionally biased region" description="Polar residues" evidence="1">
    <location>
        <begin position="1326"/>
        <end position="1347"/>
    </location>
</feature>
<feature type="compositionally biased region" description="Basic and acidic residues" evidence="1">
    <location>
        <begin position="961"/>
        <end position="971"/>
    </location>
</feature>
<reference evidence="3" key="1">
    <citation type="submission" date="2022-09" db="EMBL/GenBank/DDBJ databases">
        <authorList>
            <person name="Vucak M."/>
            <person name="Davison A.J."/>
        </authorList>
    </citation>
    <scope>NUCLEOTIDE SEQUENCE</scope>
    <source>
        <strain evidence="2">Mnat19</strain>
        <strain evidence="3">Mnat2</strain>
    </source>
</reference>
<feature type="compositionally biased region" description="Acidic residues" evidence="1">
    <location>
        <begin position="1462"/>
        <end position="1471"/>
    </location>
</feature>
<name>A0A9Y1N7W1_9BETA</name>
<organism evidence="3">
    <name type="scientific">Mastomys natalensis cytomegalovirus 2</name>
    <dbReference type="NCBI Taxonomy" id="2973540"/>
    <lineage>
        <taxon>Viruses</taxon>
        <taxon>Duplodnaviria</taxon>
        <taxon>Heunggongvirae</taxon>
        <taxon>Peploviricota</taxon>
        <taxon>Herviviricetes</taxon>
        <taxon>Herpesvirales</taxon>
        <taxon>Orthoherpesviridae</taxon>
        <taxon>Betaherpesvirinae</taxon>
        <taxon>Muromegalovirus</taxon>
    </lineage>
</organism>
<feature type="region of interest" description="Disordered" evidence="1">
    <location>
        <begin position="196"/>
        <end position="215"/>
    </location>
</feature>
<feature type="compositionally biased region" description="Basic and acidic residues" evidence="1">
    <location>
        <begin position="1440"/>
        <end position="1454"/>
    </location>
</feature>
<gene>
    <name evidence="3" type="primary">m18</name>
</gene>
<feature type="region of interest" description="Disordered" evidence="1">
    <location>
        <begin position="1440"/>
        <end position="1485"/>
    </location>
</feature>
<evidence type="ECO:0000256" key="1">
    <source>
        <dbReference type="SAM" id="MobiDB-lite"/>
    </source>
</evidence>
<dbReference type="EMBL" id="OP429124">
    <property type="protein sequence ID" value="WEG69161.1"/>
    <property type="molecule type" value="Genomic_DNA"/>
</dbReference>
<feature type="compositionally biased region" description="Basic and acidic residues" evidence="1">
    <location>
        <begin position="1281"/>
        <end position="1296"/>
    </location>
</feature>
<feature type="compositionally biased region" description="Low complexity" evidence="1">
    <location>
        <begin position="1064"/>
        <end position="1079"/>
    </location>
</feature>
<feature type="compositionally biased region" description="Basic residues" evidence="1">
    <location>
        <begin position="227"/>
        <end position="238"/>
    </location>
</feature>
<feature type="compositionally biased region" description="Acidic residues" evidence="1">
    <location>
        <begin position="1216"/>
        <end position="1225"/>
    </location>
</feature>
<feature type="compositionally biased region" description="Low complexity" evidence="1">
    <location>
        <begin position="1120"/>
        <end position="1138"/>
    </location>
</feature>
<feature type="compositionally biased region" description="Polar residues" evidence="1">
    <location>
        <begin position="495"/>
        <end position="509"/>
    </location>
</feature>
<feature type="compositionally biased region" description="Basic residues" evidence="1">
    <location>
        <begin position="904"/>
        <end position="915"/>
    </location>
</feature>
<feature type="compositionally biased region" description="Polar residues" evidence="1">
    <location>
        <begin position="464"/>
        <end position="481"/>
    </location>
</feature>
<reference evidence="3" key="2">
    <citation type="submission" date="2023-06" db="EMBL/GenBank/DDBJ databases">
        <title>Isolation and genome sequencing of cytomegaloviruses from Natal multimammate mice (Mastomys natalensis).</title>
        <authorList>
            <person name="Jarvis M.A."/>
            <person name="Davison A.J."/>
        </authorList>
    </citation>
    <scope>NUCLEOTIDE SEQUENCE</scope>
    <source>
        <strain evidence="2">Mnat19</strain>
        <strain evidence="3">Mnat2</strain>
    </source>
</reference>
<feature type="region of interest" description="Disordered" evidence="1">
    <location>
        <begin position="581"/>
        <end position="608"/>
    </location>
</feature>
<accession>A0A9Y1N7W1</accession>
<evidence type="ECO:0000313" key="3">
    <source>
        <dbReference type="EMBL" id="WEG71529.1"/>
    </source>
</evidence>
<feature type="compositionally biased region" description="Basic and acidic residues" evidence="1">
    <location>
        <begin position="1037"/>
        <end position="1050"/>
    </location>
</feature>
<feature type="compositionally biased region" description="Low complexity" evidence="1">
    <location>
        <begin position="1157"/>
        <end position="1168"/>
    </location>
</feature>
<feature type="compositionally biased region" description="Low complexity" evidence="1">
    <location>
        <begin position="1007"/>
        <end position="1028"/>
    </location>
</feature>
<sequence length="1518" mass="156874">MNPVSDIAGAARPLRADAQYAVCPGGVFAGMVPFAYEALPVGPAVPQPPQLRQRYLPAVTHHHHWLAGPPMPATVTANAQVFAPPPPPPPPLQSGPGTAAGPVYVGYTAPYVWGPAPLVHVPAGCAPAPMITYHHHHSHAPPFPAANAVPQPLQAQVPQPEAAGYVDGQPACVSAGCCPSGDARDGDLLGQQPRRQRVDATQPMHPPPYPDADSTSGVAVFAEGLAHRRRLSPRRSRSPMKDRDRGAGAVGGRGGSRSPRREPAVNRAGARILSACGPSCCPPDREGGRFRYDLDDIEEIIETDTRPRPGGGFTPPFAAGGVTDPTLAPLYEFGVPAPMPSPRASELFRRRAEDRQHRRDIRADRREDPQSLCTHGQGAPTIAAAADYTQVADHVDALMRVAYACAASEQTGDAAKVQPCPEAGGSVGAQAGRPDEQIPRAQAYRREGQAQLVSGGQVQTSLPYQAESRQTASGQAPSSEQVMRPFPRAHEYASGDTNRAQAHSYSVERQSPDEVHHLQISPEPLGRQQHDQSRRERLRRQLQEKIQERIHRKIAEALGAASHLQPGCSGQRDQYACQQGTVARPSGEDVHHRSEQTSAVAQQEQGSQVVVSQQVGDVGSGGQGAERRSRAPVQKLQYQYACHPGAVDVAGDVQGVPQFENLTFLQLLTGEVPIPALSPCASVANADSVEPPCEQAPTGPPAPVQKPAGAQDGGQRATCHAECRQSPGPAPSDARPSAEAVLTATWAPSSLGPGSQMWPVSTAEAADASGVDYPGIGDALEKTAPPAPSGVSVMTWQVPAMISAAGPPKPKRRRTPRRRDHYHLPRGASGGSPCGSFPAPAGGAGAGTPCHPGVGAVAHSSGATGQAAPKTGGPRSKSRSKSPRGTSAPGGGRRDGGVADGRVRTPRPAHRRSRPRPSPTLPCGVGACSGAPGSAPSVLPCGEEEAETQEGSAEGAPSRPSGEKVWGEPRGESAGAAPVGADGGAEAAGTPGRDVPSASGTESTITGVPAVPAGPAGGEPSEALAAAETGLGSDGIRPSEADAVDGRVEPDAGVGGDDRDEDASGNGHAADPAAAAGVATKTRRRRCGKRYRETRSDRAARYAREKAARAARYARDKAARAAAKAAAALQAAQAIQAAETDDEDASDGGDWPGGGAAPTASPAGARLAAAEETRVGGGGGGGGGPDRRDSEDEGYGGSGRGRSARRPRAPRGVLLDPDDSTESETEVQQPRRPRRGSSATPPPSQPESGRTFQLRQRPGRAGQEPVAAGWPEPAPGAQSVRPDRGADDAVQDDRDQSSFLREGPHGALPPGGAVLRERRDGRVRTRIQTPGAQLSATQSRGQAQSPRGQDPVARSTRRSVRSVGDAAGREPVTSPGLPATARASPEASKTCSAPCADGGAGDGSDSDGCALSELRARWRRERGAAVGTTVVAGELGKAAIEPRQHGLDRAEGERPGAGPAEAAEDGGEGVDEEHMRGADDVGAEMDVVTEGEEPLGAGRERTSWMAALQGDGRWWEVE</sequence>
<feature type="compositionally biased region" description="Basic and acidic residues" evidence="1">
    <location>
        <begin position="348"/>
        <end position="369"/>
    </location>
</feature>
<feature type="compositionally biased region" description="Low complexity" evidence="1">
    <location>
        <begin position="974"/>
        <end position="992"/>
    </location>
</feature>
<feature type="region of interest" description="Disordered" evidence="1">
    <location>
        <begin position="855"/>
        <end position="1409"/>
    </location>
</feature>
<feature type="compositionally biased region" description="Low complexity" evidence="1">
    <location>
        <begin position="598"/>
        <end position="608"/>
    </location>
</feature>
<feature type="region of interest" description="Disordered" evidence="1">
    <location>
        <begin position="495"/>
        <end position="514"/>
    </location>
</feature>
<feature type="region of interest" description="Disordered" evidence="1">
    <location>
        <begin position="226"/>
        <end position="265"/>
    </location>
</feature>
<feature type="region of interest" description="Disordered" evidence="1">
    <location>
        <begin position="687"/>
        <end position="739"/>
    </location>
</feature>
<dbReference type="EMBL" id="OP429126">
    <property type="protein sequence ID" value="WEG69438.1"/>
    <property type="molecule type" value="Genomic_DNA"/>
</dbReference>
<feature type="region of interest" description="Disordered" evidence="1">
    <location>
        <begin position="464"/>
        <end position="484"/>
    </location>
</feature>
<feature type="compositionally biased region" description="Gly residues" evidence="1">
    <location>
        <begin position="1175"/>
        <end position="1184"/>
    </location>
</feature>
<feature type="region of interest" description="Disordered" evidence="1">
    <location>
        <begin position="802"/>
        <end position="836"/>
    </location>
</feature>
<feature type="region of interest" description="Disordered" evidence="1">
    <location>
        <begin position="348"/>
        <end position="376"/>
    </location>
</feature>
<dbReference type="EMBL" id="OP429141">
    <property type="protein sequence ID" value="WEG71529.1"/>
    <property type="molecule type" value="Genomic_DNA"/>
</dbReference>
<dbReference type="EMBL" id="OP429139">
    <property type="protein sequence ID" value="WEG71250.1"/>
    <property type="molecule type" value="Genomic_DNA"/>
</dbReference>
<feature type="compositionally biased region" description="Basic and acidic residues" evidence="1">
    <location>
        <begin position="892"/>
        <end position="903"/>
    </location>
</feature>
<evidence type="ECO:0000313" key="2">
    <source>
        <dbReference type="EMBL" id="WEG69161.1"/>
    </source>
</evidence>
<proteinExistence type="predicted"/>
<feature type="compositionally biased region" description="Basic residues" evidence="1">
    <location>
        <begin position="809"/>
        <end position="821"/>
    </location>
</feature>
<feature type="compositionally biased region" description="Basic and acidic residues" evidence="1">
    <location>
        <begin position="1090"/>
        <end position="1119"/>
    </location>
</feature>
<feature type="compositionally biased region" description="Basic and acidic residues" evidence="1">
    <location>
        <begin position="586"/>
        <end position="595"/>
    </location>
</feature>